<evidence type="ECO:0000259" key="5">
    <source>
        <dbReference type="PROSITE" id="PS50977"/>
    </source>
</evidence>
<dbReference type="InterPro" id="IPR001647">
    <property type="entry name" value="HTH_TetR"/>
</dbReference>
<evidence type="ECO:0000313" key="6">
    <source>
        <dbReference type="EMBL" id="WYY06804.1"/>
    </source>
</evidence>
<evidence type="ECO:0000256" key="2">
    <source>
        <dbReference type="ARBA" id="ARBA00023125"/>
    </source>
</evidence>
<dbReference type="Gene3D" id="1.10.10.60">
    <property type="entry name" value="Homeodomain-like"/>
    <property type="match status" value="1"/>
</dbReference>
<gene>
    <name evidence="6" type="ORF">RVF87_17370</name>
</gene>
<feature type="DNA-binding region" description="H-T-H motif" evidence="4">
    <location>
        <begin position="35"/>
        <end position="54"/>
    </location>
</feature>
<dbReference type="Gene3D" id="1.10.357.10">
    <property type="entry name" value="Tetracycline Repressor, domain 2"/>
    <property type="match status" value="1"/>
</dbReference>
<evidence type="ECO:0000313" key="7">
    <source>
        <dbReference type="Proteomes" id="UP001479933"/>
    </source>
</evidence>
<dbReference type="InterPro" id="IPR009057">
    <property type="entry name" value="Homeodomain-like_sf"/>
</dbReference>
<organism evidence="6 7">
    <name type="scientific">Gordonia hydrophobica</name>
    <dbReference type="NCBI Taxonomy" id="40516"/>
    <lineage>
        <taxon>Bacteria</taxon>
        <taxon>Bacillati</taxon>
        <taxon>Actinomycetota</taxon>
        <taxon>Actinomycetes</taxon>
        <taxon>Mycobacteriales</taxon>
        <taxon>Gordoniaceae</taxon>
        <taxon>Gordonia</taxon>
    </lineage>
</organism>
<sequence>MAAARSSDPRVSRTQSAVRASARSLFEAEGAAALTHQRIAQHSGVGRATVYRHWPETIDLLSEALQTIDEPLLRPGRGPLRAWLRRELTRLAMNLAEPTAKQFLAAIITSADTDPRIASLRDDLMRRTVDTLASMLDRVGGSETAECDPELLLTQLVGPLIVQVSIMRNPVDRGFIDRVIDSTLEGRVAAKRPT</sequence>
<reference evidence="6 7" key="1">
    <citation type="journal article" date="2023" name="Virus Evol.">
        <title>Computational host range prediction-The good, the bad, and the ugly.</title>
        <authorList>
            <person name="Howell A.A."/>
            <person name="Versoza C.J."/>
            <person name="Pfeifer S.P."/>
        </authorList>
    </citation>
    <scope>NUCLEOTIDE SEQUENCE [LARGE SCALE GENOMIC DNA]</scope>
    <source>
        <strain evidence="6 7">1610/1b</strain>
    </source>
</reference>
<dbReference type="PANTHER" id="PTHR30055">
    <property type="entry name" value="HTH-TYPE TRANSCRIPTIONAL REGULATOR RUTR"/>
    <property type="match status" value="1"/>
</dbReference>
<dbReference type="Pfam" id="PF16859">
    <property type="entry name" value="TetR_C_11"/>
    <property type="match status" value="1"/>
</dbReference>
<keyword evidence="1" id="KW-0805">Transcription regulation</keyword>
<dbReference type="EMBL" id="CP136137">
    <property type="protein sequence ID" value="WYY06804.1"/>
    <property type="molecule type" value="Genomic_DNA"/>
</dbReference>
<protein>
    <submittedName>
        <fullName evidence="6">TetR/AcrR family transcriptional regulator</fullName>
    </submittedName>
</protein>
<keyword evidence="2 4" id="KW-0238">DNA-binding</keyword>
<accession>A0ABZ2U1Q1</accession>
<keyword evidence="7" id="KW-1185">Reference proteome</keyword>
<evidence type="ECO:0000256" key="3">
    <source>
        <dbReference type="ARBA" id="ARBA00023163"/>
    </source>
</evidence>
<evidence type="ECO:0000256" key="4">
    <source>
        <dbReference type="PROSITE-ProRule" id="PRU00335"/>
    </source>
</evidence>
<proteinExistence type="predicted"/>
<dbReference type="InterPro" id="IPR050109">
    <property type="entry name" value="HTH-type_TetR-like_transc_reg"/>
</dbReference>
<dbReference type="InterPro" id="IPR011075">
    <property type="entry name" value="TetR_C"/>
</dbReference>
<dbReference type="SUPFAM" id="SSF46689">
    <property type="entry name" value="Homeodomain-like"/>
    <property type="match status" value="1"/>
</dbReference>
<dbReference type="RefSeq" id="WP_066170502.1">
    <property type="nucleotide sequence ID" value="NZ_CP136137.1"/>
</dbReference>
<keyword evidence="3" id="KW-0804">Transcription</keyword>
<feature type="domain" description="HTH tetR-type" evidence="5">
    <location>
        <begin position="12"/>
        <end position="72"/>
    </location>
</feature>
<evidence type="ECO:0000256" key="1">
    <source>
        <dbReference type="ARBA" id="ARBA00023015"/>
    </source>
</evidence>
<dbReference type="Pfam" id="PF00440">
    <property type="entry name" value="TetR_N"/>
    <property type="match status" value="1"/>
</dbReference>
<dbReference type="SUPFAM" id="SSF48498">
    <property type="entry name" value="Tetracyclin repressor-like, C-terminal domain"/>
    <property type="match status" value="1"/>
</dbReference>
<dbReference type="Proteomes" id="UP001479933">
    <property type="component" value="Chromosome"/>
</dbReference>
<dbReference type="InterPro" id="IPR036271">
    <property type="entry name" value="Tet_transcr_reg_TetR-rel_C_sf"/>
</dbReference>
<dbReference type="PANTHER" id="PTHR30055:SF234">
    <property type="entry name" value="HTH-TYPE TRANSCRIPTIONAL REGULATOR BETI"/>
    <property type="match status" value="1"/>
</dbReference>
<dbReference type="PROSITE" id="PS50977">
    <property type="entry name" value="HTH_TETR_2"/>
    <property type="match status" value="1"/>
</dbReference>
<name>A0ABZ2U1Q1_9ACTN</name>